<proteinExistence type="predicted"/>
<sequence length="73" mass="7902">MKCKTSDNGDANVSAKKIDGKSDDSTKIVGEEEGNDDATKIVEESADAMKIIREGDYDSMSDMSSLDTKTKHI</sequence>
<dbReference type="Proteomes" id="UP000887565">
    <property type="component" value="Unplaced"/>
</dbReference>
<feature type="region of interest" description="Disordered" evidence="1">
    <location>
        <begin position="1"/>
        <end position="37"/>
    </location>
</feature>
<accession>A0A915J083</accession>
<evidence type="ECO:0000256" key="1">
    <source>
        <dbReference type="SAM" id="MobiDB-lite"/>
    </source>
</evidence>
<name>A0A915J083_ROMCU</name>
<evidence type="ECO:0000313" key="2">
    <source>
        <dbReference type="Proteomes" id="UP000887565"/>
    </source>
</evidence>
<evidence type="ECO:0000313" key="3">
    <source>
        <dbReference type="WBParaSite" id="nRc.2.0.1.t19499-RA"/>
    </source>
</evidence>
<dbReference type="AlphaFoldDB" id="A0A915J083"/>
<keyword evidence="2" id="KW-1185">Reference proteome</keyword>
<reference evidence="3" key="1">
    <citation type="submission" date="2022-11" db="UniProtKB">
        <authorList>
            <consortium name="WormBaseParasite"/>
        </authorList>
    </citation>
    <scope>IDENTIFICATION</scope>
</reference>
<protein>
    <submittedName>
        <fullName evidence="3">Uncharacterized protein</fullName>
    </submittedName>
</protein>
<feature type="compositionally biased region" description="Basic and acidic residues" evidence="1">
    <location>
        <begin position="16"/>
        <end position="30"/>
    </location>
</feature>
<dbReference type="WBParaSite" id="nRc.2.0.1.t19499-RA">
    <property type="protein sequence ID" value="nRc.2.0.1.t19499-RA"/>
    <property type="gene ID" value="nRc.2.0.1.g19499"/>
</dbReference>
<organism evidence="2 3">
    <name type="scientific">Romanomermis culicivorax</name>
    <name type="common">Nematode worm</name>
    <dbReference type="NCBI Taxonomy" id="13658"/>
    <lineage>
        <taxon>Eukaryota</taxon>
        <taxon>Metazoa</taxon>
        <taxon>Ecdysozoa</taxon>
        <taxon>Nematoda</taxon>
        <taxon>Enoplea</taxon>
        <taxon>Dorylaimia</taxon>
        <taxon>Mermithida</taxon>
        <taxon>Mermithoidea</taxon>
        <taxon>Mermithidae</taxon>
        <taxon>Romanomermis</taxon>
    </lineage>
</organism>